<evidence type="ECO:0000256" key="1">
    <source>
        <dbReference type="ARBA" id="ARBA00005721"/>
    </source>
</evidence>
<feature type="compositionally biased region" description="Basic and acidic residues" evidence="2">
    <location>
        <begin position="1"/>
        <end position="12"/>
    </location>
</feature>
<dbReference type="AlphaFoldDB" id="A0A2N3XZ80"/>
<dbReference type="Proteomes" id="UP000233786">
    <property type="component" value="Unassembled WGS sequence"/>
</dbReference>
<dbReference type="EMBL" id="PJNB01000001">
    <property type="protein sequence ID" value="PKW15968.1"/>
    <property type="molecule type" value="Genomic_DNA"/>
</dbReference>
<dbReference type="STRING" id="994479.GCA_000194155_03467"/>
<keyword evidence="4" id="KW-1185">Reference proteome</keyword>
<protein>
    <submittedName>
        <fullName evidence="3">Alkaline shock family protein YloU</fullName>
    </submittedName>
</protein>
<dbReference type="PANTHER" id="PTHR34297:SF3">
    <property type="entry name" value="ALKALINE SHOCK PROTEIN 23"/>
    <property type="match status" value="1"/>
</dbReference>
<comment type="caution">
    <text evidence="3">The sequence shown here is derived from an EMBL/GenBank/DDBJ whole genome shotgun (WGS) entry which is preliminary data.</text>
</comment>
<organism evidence="3 4">
    <name type="scientific">Saccharopolyspora spinosa</name>
    <dbReference type="NCBI Taxonomy" id="60894"/>
    <lineage>
        <taxon>Bacteria</taxon>
        <taxon>Bacillati</taxon>
        <taxon>Actinomycetota</taxon>
        <taxon>Actinomycetes</taxon>
        <taxon>Pseudonocardiales</taxon>
        <taxon>Pseudonocardiaceae</taxon>
        <taxon>Saccharopolyspora</taxon>
    </lineage>
</organism>
<evidence type="ECO:0000313" key="4">
    <source>
        <dbReference type="Proteomes" id="UP000233786"/>
    </source>
</evidence>
<sequence>MVAEKEPGRRGQEAASAESSWTTTPSKPASTGEVVQPSTGRTTVAALVVQKIAAVATLEVAGVAALGAGMARAFGALRERIPGASASQTTGVAVEVGERQTAIDLAITAEYGVAQAEVARLVRRNVIKAVQRMTGLEVVEVNITVEDVRLPEDGEGTQVTRVE</sequence>
<dbReference type="InterPro" id="IPR005531">
    <property type="entry name" value="Asp23"/>
</dbReference>
<reference evidence="3" key="1">
    <citation type="submission" date="2017-12" db="EMBL/GenBank/DDBJ databases">
        <title>Sequencing the genomes of 1000 Actinobacteria strains.</title>
        <authorList>
            <person name="Klenk H.-P."/>
        </authorList>
    </citation>
    <scope>NUCLEOTIDE SEQUENCE [LARGE SCALE GENOMIC DNA]</scope>
    <source>
        <strain evidence="3">DSM 44228</strain>
    </source>
</reference>
<comment type="similarity">
    <text evidence="1">Belongs to the asp23 family.</text>
</comment>
<feature type="region of interest" description="Disordered" evidence="2">
    <location>
        <begin position="1"/>
        <end position="37"/>
    </location>
</feature>
<proteinExistence type="inferred from homology"/>
<accession>A0A2N3XZ80</accession>
<evidence type="ECO:0000313" key="3">
    <source>
        <dbReference type="EMBL" id="PKW15968.1"/>
    </source>
</evidence>
<dbReference type="Pfam" id="PF03780">
    <property type="entry name" value="Asp23"/>
    <property type="match status" value="1"/>
</dbReference>
<gene>
    <name evidence="3" type="ORF">A8926_3750</name>
</gene>
<dbReference type="RefSeq" id="WP_010696524.1">
    <property type="nucleotide sequence ID" value="NZ_CP061007.1"/>
</dbReference>
<name>A0A2N3XZ80_SACSN</name>
<feature type="compositionally biased region" description="Polar residues" evidence="2">
    <location>
        <begin position="17"/>
        <end position="29"/>
    </location>
</feature>
<evidence type="ECO:0000256" key="2">
    <source>
        <dbReference type="SAM" id="MobiDB-lite"/>
    </source>
</evidence>
<dbReference type="PANTHER" id="PTHR34297">
    <property type="entry name" value="HYPOTHETICAL CYTOSOLIC PROTEIN-RELATED"/>
    <property type="match status" value="1"/>
</dbReference>